<dbReference type="PANTHER" id="PTHR28004:SF2">
    <property type="entry name" value="D-SERINE DEHYDRATASE"/>
    <property type="match status" value="1"/>
</dbReference>
<evidence type="ECO:0000259" key="3">
    <source>
        <dbReference type="SMART" id="SM01119"/>
    </source>
</evidence>
<dbReference type="Gene3D" id="3.20.20.10">
    <property type="entry name" value="Alanine racemase"/>
    <property type="match status" value="1"/>
</dbReference>
<dbReference type="InterPro" id="IPR051466">
    <property type="entry name" value="D-amino_acid_metab_enzyme"/>
</dbReference>
<dbReference type="SMART" id="SM01119">
    <property type="entry name" value="D-ser_dehydrat"/>
    <property type="match status" value="1"/>
</dbReference>
<name>A0A0S4QTM9_9ACTN</name>
<gene>
    <name evidence="4" type="ORF">Ga0074812_12067</name>
</gene>
<accession>A0A0S4QTM9</accession>
<dbReference type="SUPFAM" id="SSF51419">
    <property type="entry name" value="PLP-binding barrel"/>
    <property type="match status" value="1"/>
</dbReference>
<dbReference type="EMBL" id="FAOZ01000020">
    <property type="protein sequence ID" value="CUU58569.1"/>
    <property type="molecule type" value="Genomic_DNA"/>
</dbReference>
<dbReference type="GO" id="GO:0036088">
    <property type="term" value="P:D-serine catabolic process"/>
    <property type="evidence" value="ECO:0007669"/>
    <property type="project" value="TreeGrafter"/>
</dbReference>
<evidence type="ECO:0000313" key="5">
    <source>
        <dbReference type="Proteomes" id="UP000198802"/>
    </source>
</evidence>
<dbReference type="Pfam" id="PF14031">
    <property type="entry name" value="D-ser_dehydrat"/>
    <property type="match status" value="1"/>
</dbReference>
<reference evidence="5" key="1">
    <citation type="submission" date="2015-11" db="EMBL/GenBank/DDBJ databases">
        <authorList>
            <person name="Varghese N."/>
        </authorList>
    </citation>
    <scope>NUCLEOTIDE SEQUENCE [LARGE SCALE GENOMIC DNA]</scope>
    <source>
        <strain evidence="5">DSM 45899</strain>
    </source>
</reference>
<evidence type="ECO:0000313" key="4">
    <source>
        <dbReference type="EMBL" id="CUU58569.1"/>
    </source>
</evidence>
<evidence type="ECO:0000256" key="2">
    <source>
        <dbReference type="ARBA" id="ARBA00023239"/>
    </source>
</evidence>
<organism evidence="4 5">
    <name type="scientific">Parafrankia irregularis</name>
    <dbReference type="NCBI Taxonomy" id="795642"/>
    <lineage>
        <taxon>Bacteria</taxon>
        <taxon>Bacillati</taxon>
        <taxon>Actinomycetota</taxon>
        <taxon>Actinomycetes</taxon>
        <taxon>Frankiales</taxon>
        <taxon>Frankiaceae</taxon>
        <taxon>Parafrankia</taxon>
    </lineage>
</organism>
<dbReference type="Gene3D" id="2.40.37.20">
    <property type="entry name" value="D-serine dehydratase-like domain"/>
    <property type="match status" value="1"/>
</dbReference>
<dbReference type="PANTHER" id="PTHR28004">
    <property type="entry name" value="ZGC:162816-RELATED"/>
    <property type="match status" value="1"/>
</dbReference>
<dbReference type="InterPro" id="IPR042208">
    <property type="entry name" value="D-ser_dehydrat-like_sf"/>
</dbReference>
<proteinExistence type="inferred from homology"/>
<dbReference type="GO" id="GO:0008721">
    <property type="term" value="F:D-serine ammonia-lyase activity"/>
    <property type="evidence" value="ECO:0007669"/>
    <property type="project" value="TreeGrafter"/>
</dbReference>
<dbReference type="InterPro" id="IPR026956">
    <property type="entry name" value="D-ser_dehydrat-like_dom"/>
</dbReference>
<sequence length="358" mass="37088">MIHPAPAGISTPALVVDLDTVEDNIARMARIATERGFEVRPHIKTHKTPQLAALQRASGASGLTVATIGEAEAFADAAFDDLFIAYPLWLDQARSNRLRRLADRAQVTVGVDSVPAARRLGAANLPVEVMIEVDSGHHRSGVAPGDAVGPALAAVEAGLRLRGLFTFPGHAYHPGARIRAARDEATALATAADALRAAGLHPTVLSGGSTPTAAYTRPGTVTELRPGVYVFNDAQQLALGACSPDQIGLAAATTVVSAPEPGRFVLDAGSKVLGADRPPWAPGFGFLPAFPEAVVTALSEHHAVVTAPPGHPIPTIGETTFIVPNHVCSAVNLADSLVVTRGGTVVDHWPVSARGANR</sequence>
<keyword evidence="5" id="KW-1185">Reference proteome</keyword>
<dbReference type="InterPro" id="IPR001608">
    <property type="entry name" value="Ala_racemase_N"/>
</dbReference>
<protein>
    <submittedName>
        <fullName evidence="4">D-serine deaminase, pyridoxal phosphate-dependent</fullName>
    </submittedName>
</protein>
<comment type="similarity">
    <text evidence="1">Belongs to the DSD1 family.</text>
</comment>
<evidence type="ECO:0000256" key="1">
    <source>
        <dbReference type="ARBA" id="ARBA00005323"/>
    </source>
</evidence>
<dbReference type="Proteomes" id="UP000198802">
    <property type="component" value="Unassembled WGS sequence"/>
</dbReference>
<dbReference type="InterPro" id="IPR029066">
    <property type="entry name" value="PLP-binding_barrel"/>
</dbReference>
<dbReference type="AlphaFoldDB" id="A0A0S4QTM9"/>
<keyword evidence="2" id="KW-0456">Lyase</keyword>
<dbReference type="Pfam" id="PF01168">
    <property type="entry name" value="Ala_racemase_N"/>
    <property type="match status" value="1"/>
</dbReference>
<feature type="domain" description="D-serine dehydratase-like" evidence="3">
    <location>
        <begin position="248"/>
        <end position="341"/>
    </location>
</feature>